<dbReference type="EMBL" id="NKUC01000020">
    <property type="protein sequence ID" value="PYD56574.1"/>
    <property type="molecule type" value="Genomic_DNA"/>
</dbReference>
<reference evidence="1 2" key="1">
    <citation type="submission" date="2017-07" db="EMBL/GenBank/DDBJ databases">
        <title>A draft genome sequence of Komagataeibacter xylinus LMG 1515.</title>
        <authorList>
            <person name="Skraban J."/>
            <person name="Cleenwerck I."/>
            <person name="Vandamme P."/>
            <person name="Trcek J."/>
        </authorList>
    </citation>
    <scope>NUCLEOTIDE SEQUENCE [LARGE SCALE GENOMIC DNA]</scope>
    <source>
        <strain evidence="1 2">LMG 1515</strain>
    </source>
</reference>
<dbReference type="OrthoDB" id="9256058at2"/>
<comment type="caution">
    <text evidence="1">The sequence shown here is derived from an EMBL/GenBank/DDBJ whole genome shotgun (WGS) entry which is preliminary data.</text>
</comment>
<proteinExistence type="predicted"/>
<name>A0A318PI75_KOMXY</name>
<sequence length="145" mass="16309">MTGSYIILLQVDPKLMKFVEGISQEKRKFIARMVAVWACDVSGANDHIDDDVQSYLATGDISKININNIGHMVEFLDEEYFNITDRNDGLDSTGMAMCWFRKARAVNSVMYAAGCESLQSFCDVLYEAYTATNDLKTIEAICYNT</sequence>
<evidence type="ECO:0000313" key="1">
    <source>
        <dbReference type="EMBL" id="PYD56574.1"/>
    </source>
</evidence>
<accession>A0A318PI75</accession>
<dbReference type="RefSeq" id="WP_146222775.1">
    <property type="nucleotide sequence ID" value="NZ_CBCRXN010000006.1"/>
</dbReference>
<gene>
    <name evidence="1" type="ORF">CFR75_10285</name>
</gene>
<dbReference type="Proteomes" id="UP000248257">
    <property type="component" value="Unassembled WGS sequence"/>
</dbReference>
<protein>
    <submittedName>
        <fullName evidence="1">Uncharacterized protein</fullName>
    </submittedName>
</protein>
<keyword evidence="2" id="KW-1185">Reference proteome</keyword>
<dbReference type="AlphaFoldDB" id="A0A318PI75"/>
<evidence type="ECO:0000313" key="2">
    <source>
        <dbReference type="Proteomes" id="UP000248257"/>
    </source>
</evidence>
<organism evidence="1 2">
    <name type="scientific">Komagataeibacter xylinus</name>
    <name type="common">Gluconacetobacter xylinus</name>
    <dbReference type="NCBI Taxonomy" id="28448"/>
    <lineage>
        <taxon>Bacteria</taxon>
        <taxon>Pseudomonadati</taxon>
        <taxon>Pseudomonadota</taxon>
        <taxon>Alphaproteobacteria</taxon>
        <taxon>Acetobacterales</taxon>
        <taxon>Acetobacteraceae</taxon>
        <taxon>Komagataeibacter</taxon>
    </lineage>
</organism>